<dbReference type="EMBL" id="VEVP01000007">
    <property type="protein sequence ID" value="TNU92952.1"/>
    <property type="molecule type" value="Genomic_DNA"/>
</dbReference>
<dbReference type="Proteomes" id="UP000312594">
    <property type="component" value="Unassembled WGS sequence"/>
</dbReference>
<dbReference type="AlphaFoldDB" id="A0A369N7E0"/>
<evidence type="ECO:0000313" key="1">
    <source>
        <dbReference type="EMBL" id="TNU92952.1"/>
    </source>
</evidence>
<dbReference type="RefSeq" id="WP_057385197.1">
    <property type="nucleotide sequence ID" value="NZ_JADOZP010000007.1"/>
</dbReference>
<proteinExistence type="predicted"/>
<sequence>MVFHDQAFCQRSAFLRREKTARDSEFECFLPLGRRCATAQGAAATKVVAARGSFAASGCFT</sequence>
<protein>
    <submittedName>
        <fullName evidence="1">Uncharacterized protein</fullName>
    </submittedName>
</protein>
<evidence type="ECO:0000313" key="2">
    <source>
        <dbReference type="Proteomes" id="UP000312594"/>
    </source>
</evidence>
<comment type="caution">
    <text evidence="1">The sequence shown here is derived from an EMBL/GenBank/DDBJ whole genome shotgun (WGS) entry which is preliminary data.</text>
</comment>
<reference evidence="1 2" key="1">
    <citation type="journal article" date="2005" name="Appl. Environ. Microbiol.">
        <title>Intestinal bacterial communities that produce active estrogen-like compounds enterodiol and enterolactone in humans.</title>
        <authorList>
            <person name="Clavel T."/>
            <person name="Henderson G."/>
            <person name="Alpert C.A."/>
            <person name="Philippe C."/>
            <person name="Rigottier-Gois L."/>
            <person name="Dore J."/>
            <person name="Blaut M."/>
        </authorList>
    </citation>
    <scope>NUCLEOTIDE SEQUENCE [LARGE SCALE GENOMIC DNA]</scope>
    <source>
        <strain evidence="1 2">SECO-MT75m2</strain>
    </source>
</reference>
<organism evidence="1 2">
    <name type="scientific">Eggerthella lenta</name>
    <name type="common">Eubacterium lentum</name>
    <dbReference type="NCBI Taxonomy" id="84112"/>
    <lineage>
        <taxon>Bacteria</taxon>
        <taxon>Bacillati</taxon>
        <taxon>Actinomycetota</taxon>
        <taxon>Coriobacteriia</taxon>
        <taxon>Eggerthellales</taxon>
        <taxon>Eggerthellaceae</taxon>
        <taxon>Eggerthella</taxon>
    </lineage>
</organism>
<gene>
    <name evidence="1" type="ORF">FIC87_04785</name>
</gene>
<name>A0A369N7E0_EGGLN</name>
<accession>A0A369N7E0</accession>